<dbReference type="GO" id="GO:0006012">
    <property type="term" value="P:galactose metabolic process"/>
    <property type="evidence" value="ECO:0007669"/>
    <property type="project" value="UniProtKB-UniRule"/>
</dbReference>
<keyword evidence="6" id="KW-0119">Carbohydrate metabolism</keyword>
<accession>A0A1F5P5D7</accession>
<keyword evidence="5 9" id="KW-0862">Zinc</keyword>
<proteinExistence type="inferred from homology"/>
<sequence length="334" mass="38120">MSQFRQDNITKHWVLIAPKRALRPEALNTEPAMPADLPETDDACVFCPANDNLNPQTIFALPSNKKWRVRVIPNKFETLSHKLAKPLERGGDDFFVTRPGVGDHEVIIMAQHNKPLAMQDLSDIELAVKTWLARMNDLQDHAEVRYIHIIQNHGKLSGATVMHPHFQLFTLPFIPNHLQDEMSGAAGYYRAHDKCVYCEMIDREMKDGSRVVLDHKDFLVFALFASRVPFQLRIIPKHHKASFTSISAAEQKSLAEVLKITLGKIYKKLNNPSYNFYIHTIPLCTPKPAFCDPDSYHWHLEVLPRVNVWAGFELGTEIYVNPVVPEEAAKLLRS</sequence>
<protein>
    <recommendedName>
        <fullName evidence="7">Galactose-1-phosphate uridylyltransferase</fullName>
        <ecNumber evidence="7">2.7.7.12</ecNumber>
    </recommendedName>
</protein>
<dbReference type="InterPro" id="IPR005850">
    <property type="entry name" value="GalP_Utransf_C"/>
</dbReference>
<feature type="active site" description="Tele-UMP-histidine intermediate" evidence="8">
    <location>
        <position position="165"/>
    </location>
</feature>
<dbReference type="STRING" id="1817832.A3J48_02865"/>
<dbReference type="AlphaFoldDB" id="A0A1F5P5D7"/>
<dbReference type="Pfam" id="PF01087">
    <property type="entry name" value="GalP_UDP_transf"/>
    <property type="match status" value="1"/>
</dbReference>
<dbReference type="Pfam" id="PF02744">
    <property type="entry name" value="GalP_UDP_tr_C"/>
    <property type="match status" value="1"/>
</dbReference>
<dbReference type="EC" id="2.7.7.12" evidence="7"/>
<gene>
    <name evidence="12" type="ORF">A3J48_02865</name>
</gene>
<dbReference type="InterPro" id="IPR036265">
    <property type="entry name" value="HIT-like_sf"/>
</dbReference>
<dbReference type="Gene3D" id="3.30.428.10">
    <property type="entry name" value="HIT-like"/>
    <property type="match status" value="2"/>
</dbReference>
<evidence type="ECO:0000256" key="3">
    <source>
        <dbReference type="ARBA" id="ARBA00022695"/>
    </source>
</evidence>
<evidence type="ECO:0000256" key="4">
    <source>
        <dbReference type="ARBA" id="ARBA00022723"/>
    </source>
</evidence>
<dbReference type="GO" id="GO:0008108">
    <property type="term" value="F:UDP-glucose:hexose-1-phosphate uridylyltransferase activity"/>
    <property type="evidence" value="ECO:0007669"/>
    <property type="project" value="UniProtKB-UniRule"/>
</dbReference>
<feature type="binding site" evidence="9">
    <location>
        <position position="44"/>
    </location>
    <ligand>
        <name>Zn(2+)</name>
        <dbReference type="ChEBI" id="CHEBI:29105"/>
    </ligand>
</feature>
<evidence type="ECO:0000256" key="7">
    <source>
        <dbReference type="NCBIfam" id="TIGR00209"/>
    </source>
</evidence>
<keyword evidence="2 12" id="KW-0808">Transferase</keyword>
<feature type="domain" description="Galactose-1-phosphate uridyl transferase C-terminal" evidence="11">
    <location>
        <begin position="187"/>
        <end position="331"/>
    </location>
</feature>
<evidence type="ECO:0000256" key="9">
    <source>
        <dbReference type="PIRSR" id="PIRSR000808-3"/>
    </source>
</evidence>
<dbReference type="PIRSF" id="PIRSF000808">
    <property type="entry name" value="GalT"/>
    <property type="match status" value="1"/>
</dbReference>
<feature type="domain" description="Galactose-1-phosphate uridyl transferase N-terminal" evidence="10">
    <location>
        <begin position="3"/>
        <end position="175"/>
    </location>
</feature>
<evidence type="ECO:0000256" key="1">
    <source>
        <dbReference type="ARBA" id="ARBA00010951"/>
    </source>
</evidence>
<evidence type="ECO:0000256" key="2">
    <source>
        <dbReference type="ARBA" id="ARBA00022679"/>
    </source>
</evidence>
<name>A0A1F5P5D7_9BACT</name>
<evidence type="ECO:0000313" key="12">
    <source>
        <dbReference type="EMBL" id="OGE85091.1"/>
    </source>
</evidence>
<keyword evidence="4 9" id="KW-0479">Metal-binding</keyword>
<dbReference type="InterPro" id="IPR005849">
    <property type="entry name" value="GalP_Utransf_N"/>
</dbReference>
<comment type="cofactor">
    <cofactor evidence="9">
        <name>Zn(2+)</name>
        <dbReference type="ChEBI" id="CHEBI:29105"/>
    </cofactor>
    <text evidence="9">Binds 1 zinc ion per subunit.</text>
</comment>
<feature type="binding site" evidence="9">
    <location>
        <position position="163"/>
    </location>
    <ligand>
        <name>Zn(2+)</name>
        <dbReference type="ChEBI" id="CHEBI:29105"/>
    </ligand>
</feature>
<comment type="caution">
    <text evidence="12">The sequence shown here is derived from an EMBL/GenBank/DDBJ whole genome shotgun (WGS) entry which is preliminary data.</text>
</comment>
<dbReference type="GO" id="GO:0008270">
    <property type="term" value="F:zinc ion binding"/>
    <property type="evidence" value="ECO:0007669"/>
    <property type="project" value="InterPro"/>
</dbReference>
<comment type="similarity">
    <text evidence="1">Belongs to the galactose-1-phosphate uridylyltransferase type 1 family.</text>
</comment>
<dbReference type="SUPFAM" id="SSF54197">
    <property type="entry name" value="HIT-like"/>
    <property type="match status" value="2"/>
</dbReference>
<evidence type="ECO:0000259" key="10">
    <source>
        <dbReference type="Pfam" id="PF01087"/>
    </source>
</evidence>
<dbReference type="PANTHER" id="PTHR42763">
    <property type="entry name" value="ADP-GLUCOSE PHOSPHORYLASE"/>
    <property type="match status" value="1"/>
</dbReference>
<dbReference type="InterPro" id="IPR001937">
    <property type="entry name" value="GalP_UDPtransf1"/>
</dbReference>
<organism evidence="12 13">
    <name type="scientific">Candidatus Doudnabacteria bacterium RIFCSPHIGHO2_02_FULL_46_11</name>
    <dbReference type="NCBI Taxonomy" id="1817832"/>
    <lineage>
        <taxon>Bacteria</taxon>
        <taxon>Candidatus Doudnaibacteriota</taxon>
    </lineage>
</organism>
<dbReference type="Proteomes" id="UP000176786">
    <property type="component" value="Unassembled WGS sequence"/>
</dbReference>
<dbReference type="InterPro" id="IPR053177">
    <property type="entry name" value="ADP-glucose_phosphorylase"/>
</dbReference>
<feature type="binding site" evidence="9">
    <location>
        <position position="47"/>
    </location>
    <ligand>
        <name>Zn(2+)</name>
        <dbReference type="ChEBI" id="CHEBI:29105"/>
    </ligand>
</feature>
<keyword evidence="3 12" id="KW-0548">Nucleotidyltransferase</keyword>
<dbReference type="PANTHER" id="PTHR42763:SF2">
    <property type="entry name" value="ADP-GLUCOSE PHOSPHORYLASE"/>
    <property type="match status" value="1"/>
</dbReference>
<dbReference type="NCBIfam" id="TIGR00209">
    <property type="entry name" value="galT_1"/>
    <property type="match status" value="1"/>
</dbReference>
<evidence type="ECO:0000259" key="11">
    <source>
        <dbReference type="Pfam" id="PF02744"/>
    </source>
</evidence>
<reference evidence="12 13" key="1">
    <citation type="journal article" date="2016" name="Nat. Commun.">
        <title>Thousands of microbial genomes shed light on interconnected biogeochemical processes in an aquifer system.</title>
        <authorList>
            <person name="Anantharaman K."/>
            <person name="Brown C.T."/>
            <person name="Hug L.A."/>
            <person name="Sharon I."/>
            <person name="Castelle C.J."/>
            <person name="Probst A.J."/>
            <person name="Thomas B.C."/>
            <person name="Singh A."/>
            <person name="Wilkins M.J."/>
            <person name="Karaoz U."/>
            <person name="Brodie E.L."/>
            <person name="Williams K.H."/>
            <person name="Hubbard S.S."/>
            <person name="Banfield J.F."/>
        </authorList>
    </citation>
    <scope>NUCLEOTIDE SEQUENCE [LARGE SCALE GENOMIC DNA]</scope>
</reference>
<evidence type="ECO:0000313" key="13">
    <source>
        <dbReference type="Proteomes" id="UP000176786"/>
    </source>
</evidence>
<evidence type="ECO:0000256" key="8">
    <source>
        <dbReference type="PIRSR" id="PIRSR000808-1"/>
    </source>
</evidence>
<feature type="binding site" evidence="9">
    <location>
        <position position="112"/>
    </location>
    <ligand>
        <name>Zn(2+)</name>
        <dbReference type="ChEBI" id="CHEBI:29105"/>
    </ligand>
</feature>
<evidence type="ECO:0000256" key="5">
    <source>
        <dbReference type="ARBA" id="ARBA00022833"/>
    </source>
</evidence>
<dbReference type="EMBL" id="MFES01000027">
    <property type="protein sequence ID" value="OGE85091.1"/>
    <property type="molecule type" value="Genomic_DNA"/>
</dbReference>
<evidence type="ECO:0000256" key="6">
    <source>
        <dbReference type="ARBA" id="ARBA00023277"/>
    </source>
</evidence>